<dbReference type="STRING" id="117157.SAMN04489717_0684"/>
<keyword evidence="1 5" id="KW-0808">Transferase</keyword>
<dbReference type="PANTHER" id="PTHR43877">
    <property type="entry name" value="AMINOALKYLPHOSPHONATE N-ACETYLTRANSFERASE-RELATED-RELATED"/>
    <property type="match status" value="1"/>
</dbReference>
<evidence type="ECO:0000256" key="3">
    <source>
        <dbReference type="SAM" id="MobiDB-lite"/>
    </source>
</evidence>
<gene>
    <name evidence="5" type="ORF">SAMN04489717_0684</name>
</gene>
<evidence type="ECO:0000313" key="5">
    <source>
        <dbReference type="EMBL" id="SDR81985.1"/>
    </source>
</evidence>
<dbReference type="SUPFAM" id="SSF55729">
    <property type="entry name" value="Acyl-CoA N-acyltransferases (Nat)"/>
    <property type="match status" value="1"/>
</dbReference>
<dbReference type="Proteomes" id="UP000198983">
    <property type="component" value="Chromosome I"/>
</dbReference>
<keyword evidence="2" id="KW-0012">Acyltransferase</keyword>
<dbReference type="InterPro" id="IPR000182">
    <property type="entry name" value="GNAT_dom"/>
</dbReference>
<dbReference type="PANTHER" id="PTHR43877:SF2">
    <property type="entry name" value="AMINOALKYLPHOSPHONATE N-ACETYLTRANSFERASE-RELATED"/>
    <property type="match status" value="1"/>
</dbReference>
<dbReference type="GO" id="GO:0016747">
    <property type="term" value="F:acyltransferase activity, transferring groups other than amino-acyl groups"/>
    <property type="evidence" value="ECO:0007669"/>
    <property type="project" value="InterPro"/>
</dbReference>
<dbReference type="Gene3D" id="3.40.630.30">
    <property type="match status" value="1"/>
</dbReference>
<feature type="region of interest" description="Disordered" evidence="3">
    <location>
        <begin position="157"/>
        <end position="181"/>
    </location>
</feature>
<dbReference type="EMBL" id="LT629732">
    <property type="protein sequence ID" value="SDR81985.1"/>
    <property type="molecule type" value="Genomic_DNA"/>
</dbReference>
<dbReference type="Pfam" id="PF00583">
    <property type="entry name" value="Acetyltransf_1"/>
    <property type="match status" value="1"/>
</dbReference>
<sequence>MSSANLVALNGDFARVLARWVRSRMDATLFAGASFPWPVSADAFLAMTQEPGRDVRVLLDTEDQPVATGSILITSQECARIGRVLVDPARRGEGFGRSIMQALIEEVSARPHVRLIRLGVYQRNAAARALYESLGFKATQKPGRTAVVDGEKWPSVEMQRAVRADQGTRSSADPRPSLGRP</sequence>
<protein>
    <submittedName>
        <fullName evidence="5">Acetyltransferase (GNAT) family protein</fullName>
    </submittedName>
</protein>
<evidence type="ECO:0000256" key="1">
    <source>
        <dbReference type="ARBA" id="ARBA00022679"/>
    </source>
</evidence>
<dbReference type="InterPro" id="IPR050832">
    <property type="entry name" value="Bact_Acetyltransf"/>
</dbReference>
<evidence type="ECO:0000259" key="4">
    <source>
        <dbReference type="PROSITE" id="PS51186"/>
    </source>
</evidence>
<keyword evidence="6" id="KW-1185">Reference proteome</keyword>
<dbReference type="CDD" id="cd04301">
    <property type="entry name" value="NAT_SF"/>
    <property type="match status" value="1"/>
</dbReference>
<dbReference type="PROSITE" id="PS51186">
    <property type="entry name" value="GNAT"/>
    <property type="match status" value="1"/>
</dbReference>
<dbReference type="AlphaFoldDB" id="A0A1H1M6F9"/>
<accession>A0A1H1M6F9</accession>
<proteinExistence type="predicted"/>
<feature type="domain" description="N-acetyltransferase" evidence="4">
    <location>
        <begin position="14"/>
        <end position="163"/>
    </location>
</feature>
<reference evidence="5 6" key="1">
    <citation type="submission" date="2016-10" db="EMBL/GenBank/DDBJ databases">
        <authorList>
            <person name="de Groot N.N."/>
        </authorList>
    </citation>
    <scope>NUCLEOTIDE SEQUENCE [LARGE SCALE GENOMIC DNA]</scope>
    <source>
        <strain evidence="5 6">DSM 22024</strain>
    </source>
</reference>
<evidence type="ECO:0000256" key="2">
    <source>
        <dbReference type="ARBA" id="ARBA00023315"/>
    </source>
</evidence>
<organism evidence="5 6">
    <name type="scientific">Actinopolymorpha singaporensis</name>
    <dbReference type="NCBI Taxonomy" id="117157"/>
    <lineage>
        <taxon>Bacteria</taxon>
        <taxon>Bacillati</taxon>
        <taxon>Actinomycetota</taxon>
        <taxon>Actinomycetes</taxon>
        <taxon>Propionibacteriales</taxon>
        <taxon>Actinopolymorphaceae</taxon>
        <taxon>Actinopolymorpha</taxon>
    </lineage>
</organism>
<dbReference type="InterPro" id="IPR016181">
    <property type="entry name" value="Acyl_CoA_acyltransferase"/>
</dbReference>
<evidence type="ECO:0000313" key="6">
    <source>
        <dbReference type="Proteomes" id="UP000198983"/>
    </source>
</evidence>
<name>A0A1H1M6F9_9ACTN</name>